<accession>A0A2N5TKP6</accession>
<dbReference type="Proteomes" id="UP000235392">
    <property type="component" value="Unassembled WGS sequence"/>
</dbReference>
<evidence type="ECO:0000313" key="3">
    <source>
        <dbReference type="Proteomes" id="UP000235392"/>
    </source>
</evidence>
<evidence type="ECO:0000313" key="2">
    <source>
        <dbReference type="EMBL" id="PLW26044.1"/>
    </source>
</evidence>
<gene>
    <name evidence="2" type="ORF">PCASD_26403</name>
</gene>
<comment type="caution">
    <text evidence="2">The sequence shown here is derived from an EMBL/GenBank/DDBJ whole genome shotgun (WGS) entry which is preliminary data.</text>
</comment>
<organism evidence="2 3">
    <name type="scientific">Puccinia coronata f. sp. avenae</name>
    <dbReference type="NCBI Taxonomy" id="200324"/>
    <lineage>
        <taxon>Eukaryota</taxon>
        <taxon>Fungi</taxon>
        <taxon>Dikarya</taxon>
        <taxon>Basidiomycota</taxon>
        <taxon>Pucciniomycotina</taxon>
        <taxon>Pucciniomycetes</taxon>
        <taxon>Pucciniales</taxon>
        <taxon>Pucciniaceae</taxon>
        <taxon>Puccinia</taxon>
    </lineage>
</organism>
<protein>
    <submittedName>
        <fullName evidence="2">Uncharacterized protein</fullName>
    </submittedName>
</protein>
<dbReference type="AlphaFoldDB" id="A0A2N5TKP6"/>
<evidence type="ECO:0000256" key="1">
    <source>
        <dbReference type="SAM" id="MobiDB-lite"/>
    </source>
</evidence>
<feature type="region of interest" description="Disordered" evidence="1">
    <location>
        <begin position="1"/>
        <end position="35"/>
    </location>
</feature>
<name>A0A2N5TKP6_9BASI</name>
<feature type="compositionally biased region" description="Polar residues" evidence="1">
    <location>
        <begin position="16"/>
        <end position="35"/>
    </location>
</feature>
<sequence>MKGKQEPTVLIPTPSPIQSIEQQNDQQMTGIPPSSSEIYNVVGPKIFVQWNA</sequence>
<proteinExistence type="predicted"/>
<dbReference type="EMBL" id="PGCI01000488">
    <property type="protein sequence ID" value="PLW26044.1"/>
    <property type="molecule type" value="Genomic_DNA"/>
</dbReference>
<reference evidence="2 3" key="1">
    <citation type="submission" date="2017-11" db="EMBL/GenBank/DDBJ databases">
        <title>De novo assembly and phasing of dikaryotic genomes from two isolates of Puccinia coronata f. sp. avenae, the causal agent of oat crown rust.</title>
        <authorList>
            <person name="Miller M.E."/>
            <person name="Zhang Y."/>
            <person name="Omidvar V."/>
            <person name="Sperschneider J."/>
            <person name="Schwessinger B."/>
            <person name="Raley C."/>
            <person name="Palmer J.M."/>
            <person name="Garnica D."/>
            <person name="Upadhyaya N."/>
            <person name="Rathjen J."/>
            <person name="Taylor J.M."/>
            <person name="Park R.F."/>
            <person name="Dodds P.N."/>
            <person name="Hirsch C.D."/>
            <person name="Kianian S.F."/>
            <person name="Figueroa M."/>
        </authorList>
    </citation>
    <scope>NUCLEOTIDE SEQUENCE [LARGE SCALE GENOMIC DNA]</scope>
    <source>
        <strain evidence="2">12SD80</strain>
    </source>
</reference>